<reference evidence="1 2" key="1">
    <citation type="submission" date="2018-06" db="EMBL/GenBank/DDBJ databases">
        <authorList>
            <consortium name="Pathogen Informatics"/>
            <person name="Doyle S."/>
        </authorList>
    </citation>
    <scope>NUCLEOTIDE SEQUENCE [LARGE SCALE GENOMIC DNA]</scope>
    <source>
        <strain evidence="1 2">NCTC11012</strain>
    </source>
</reference>
<evidence type="ECO:0000313" key="1">
    <source>
        <dbReference type="EMBL" id="STZ03898.1"/>
    </source>
</evidence>
<organism evidence="1 2">
    <name type="scientific">Moraxella equi</name>
    <dbReference type="NCBI Taxonomy" id="60442"/>
    <lineage>
        <taxon>Bacteria</taxon>
        <taxon>Pseudomonadati</taxon>
        <taxon>Pseudomonadota</taxon>
        <taxon>Gammaproteobacteria</taxon>
        <taxon>Moraxellales</taxon>
        <taxon>Moraxellaceae</taxon>
        <taxon>Moraxella</taxon>
    </lineage>
</organism>
<sequence>MLKLLLIVVFPYKTNDNLTIFLYFKMKTGINQAVCLIYAKL</sequence>
<dbReference type="EMBL" id="UGQF01000001">
    <property type="protein sequence ID" value="STZ03898.1"/>
    <property type="molecule type" value="Genomic_DNA"/>
</dbReference>
<dbReference type="AlphaFoldDB" id="A0A378QSZ2"/>
<evidence type="ECO:0000313" key="2">
    <source>
        <dbReference type="Proteomes" id="UP000254618"/>
    </source>
</evidence>
<protein>
    <submittedName>
        <fullName evidence="1">Uncharacterized protein</fullName>
    </submittedName>
</protein>
<gene>
    <name evidence="1" type="ORF">NCTC11012_02153</name>
</gene>
<proteinExistence type="predicted"/>
<accession>A0A378QSZ2</accession>
<dbReference type="Proteomes" id="UP000254618">
    <property type="component" value="Unassembled WGS sequence"/>
</dbReference>
<name>A0A378QSZ2_9GAMM</name>